<evidence type="ECO:0000256" key="1">
    <source>
        <dbReference type="SAM" id="Phobius"/>
    </source>
</evidence>
<protein>
    <submittedName>
        <fullName evidence="2">Uncharacterized protein</fullName>
    </submittedName>
</protein>
<dbReference type="RefSeq" id="WP_380652782.1">
    <property type="nucleotide sequence ID" value="NZ_JBHRVQ010000001.1"/>
</dbReference>
<evidence type="ECO:0000313" key="3">
    <source>
        <dbReference type="Proteomes" id="UP001595637"/>
    </source>
</evidence>
<proteinExistence type="predicted"/>
<feature type="transmembrane region" description="Helical" evidence="1">
    <location>
        <begin position="31"/>
        <end position="48"/>
    </location>
</feature>
<keyword evidence="3" id="KW-1185">Reference proteome</keyword>
<evidence type="ECO:0000313" key="2">
    <source>
        <dbReference type="EMBL" id="MFC3387992.1"/>
    </source>
</evidence>
<keyword evidence="1" id="KW-1133">Transmembrane helix</keyword>
<accession>A0ABV7N2Z9</accession>
<keyword evidence="1" id="KW-0812">Transmembrane</keyword>
<name>A0ABV7N2Z9_9STAP</name>
<dbReference type="Proteomes" id="UP001595637">
    <property type="component" value="Unassembled WGS sequence"/>
</dbReference>
<feature type="transmembrane region" description="Helical" evidence="1">
    <location>
        <begin position="7"/>
        <end position="25"/>
    </location>
</feature>
<sequence>MLYRTLFILNCILIGLMIFISTTSSITLLRILQIIVFVLSVYLFYSYTKQKNRRRK</sequence>
<dbReference type="EMBL" id="JBHRVQ010000001">
    <property type="protein sequence ID" value="MFC3387992.1"/>
    <property type="molecule type" value="Genomic_DNA"/>
</dbReference>
<organism evidence="2 3">
    <name type="scientific">Salinicoccus sesuvii</name>
    <dbReference type="NCBI Taxonomy" id="868281"/>
    <lineage>
        <taxon>Bacteria</taxon>
        <taxon>Bacillati</taxon>
        <taxon>Bacillota</taxon>
        <taxon>Bacilli</taxon>
        <taxon>Bacillales</taxon>
        <taxon>Staphylococcaceae</taxon>
        <taxon>Salinicoccus</taxon>
    </lineage>
</organism>
<reference evidence="3" key="1">
    <citation type="journal article" date="2019" name="Int. J. Syst. Evol. Microbiol.">
        <title>The Global Catalogue of Microorganisms (GCM) 10K type strain sequencing project: providing services to taxonomists for standard genome sequencing and annotation.</title>
        <authorList>
            <consortium name="The Broad Institute Genomics Platform"/>
            <consortium name="The Broad Institute Genome Sequencing Center for Infectious Disease"/>
            <person name="Wu L."/>
            <person name="Ma J."/>
        </authorList>
    </citation>
    <scope>NUCLEOTIDE SEQUENCE [LARGE SCALE GENOMIC DNA]</scope>
    <source>
        <strain evidence="3">CCM 7756</strain>
    </source>
</reference>
<keyword evidence="1" id="KW-0472">Membrane</keyword>
<comment type="caution">
    <text evidence="2">The sequence shown here is derived from an EMBL/GenBank/DDBJ whole genome shotgun (WGS) entry which is preliminary data.</text>
</comment>
<gene>
    <name evidence="2" type="ORF">ACFOEO_05170</name>
</gene>